<dbReference type="SUPFAM" id="SSF56219">
    <property type="entry name" value="DNase I-like"/>
    <property type="match status" value="1"/>
</dbReference>
<evidence type="ECO:0000259" key="1">
    <source>
        <dbReference type="Pfam" id="PF14529"/>
    </source>
</evidence>
<sequence length="159" mass="17732">VRFIQINLNRSWGALDLLRQYMVEADIGLAIVAEPPSRLEESNTYFKSLNDLAAILWRPEGLNNLSCRVLERGHGFVIAQMGNVCVTSCYVSPNVNNDIFCRTLDNLSNSISRLATQPFLVCGDFNAHSTLWGSATSNRRGELVARWSAMLDLRLLNTG</sequence>
<name>E2A9V6_CAMFO</name>
<dbReference type="EMBL" id="GL437960">
    <property type="protein sequence ID" value="EFN69783.1"/>
    <property type="molecule type" value="Genomic_DNA"/>
</dbReference>
<feature type="non-terminal residue" evidence="2">
    <location>
        <position position="159"/>
    </location>
</feature>
<dbReference type="AlphaFoldDB" id="E2A9V6"/>
<dbReference type="Proteomes" id="UP000000311">
    <property type="component" value="Unassembled WGS sequence"/>
</dbReference>
<proteinExistence type="predicted"/>
<dbReference type="Pfam" id="PF14529">
    <property type="entry name" value="Exo_endo_phos_2"/>
    <property type="match status" value="1"/>
</dbReference>
<dbReference type="InterPro" id="IPR036691">
    <property type="entry name" value="Endo/exonu/phosph_ase_sf"/>
</dbReference>
<organism evidence="3">
    <name type="scientific">Camponotus floridanus</name>
    <name type="common">Florida carpenter ant</name>
    <dbReference type="NCBI Taxonomy" id="104421"/>
    <lineage>
        <taxon>Eukaryota</taxon>
        <taxon>Metazoa</taxon>
        <taxon>Ecdysozoa</taxon>
        <taxon>Arthropoda</taxon>
        <taxon>Hexapoda</taxon>
        <taxon>Insecta</taxon>
        <taxon>Pterygota</taxon>
        <taxon>Neoptera</taxon>
        <taxon>Endopterygota</taxon>
        <taxon>Hymenoptera</taxon>
        <taxon>Apocrita</taxon>
        <taxon>Aculeata</taxon>
        <taxon>Formicoidea</taxon>
        <taxon>Formicidae</taxon>
        <taxon>Formicinae</taxon>
        <taxon>Camponotus</taxon>
    </lineage>
</organism>
<dbReference type="GO" id="GO:0003824">
    <property type="term" value="F:catalytic activity"/>
    <property type="evidence" value="ECO:0007669"/>
    <property type="project" value="InterPro"/>
</dbReference>
<keyword evidence="3" id="KW-1185">Reference proteome</keyword>
<dbReference type="OMA" id="NDIFCRT"/>
<feature type="domain" description="Endonuclease/exonuclease/phosphatase" evidence="1">
    <location>
        <begin position="85"/>
        <end position="158"/>
    </location>
</feature>
<dbReference type="PANTHER" id="PTHR33273">
    <property type="entry name" value="DOMAIN-CONTAINING PROTEIN, PUTATIVE-RELATED"/>
    <property type="match status" value="1"/>
</dbReference>
<dbReference type="PANTHER" id="PTHR33273:SF4">
    <property type="entry name" value="ENDONUCLEASE_EXONUCLEASE_PHOSPHATASE DOMAIN-CONTAINING PROTEIN"/>
    <property type="match status" value="1"/>
</dbReference>
<gene>
    <name evidence="2" type="ORF">EAG_00383</name>
</gene>
<reference evidence="2 3" key="1">
    <citation type="journal article" date="2010" name="Science">
        <title>Genomic comparison of the ants Camponotus floridanus and Harpegnathos saltator.</title>
        <authorList>
            <person name="Bonasio R."/>
            <person name="Zhang G."/>
            <person name="Ye C."/>
            <person name="Mutti N.S."/>
            <person name="Fang X."/>
            <person name="Qin N."/>
            <person name="Donahue G."/>
            <person name="Yang P."/>
            <person name="Li Q."/>
            <person name="Li C."/>
            <person name="Zhang P."/>
            <person name="Huang Z."/>
            <person name="Berger S.L."/>
            <person name="Reinberg D."/>
            <person name="Wang J."/>
            <person name="Liebig J."/>
        </authorList>
    </citation>
    <scope>NUCLEOTIDE SEQUENCE [LARGE SCALE GENOMIC DNA]</scope>
    <source>
        <strain evidence="3">C129</strain>
    </source>
</reference>
<dbReference type="OrthoDB" id="8067821at2759"/>
<evidence type="ECO:0000313" key="2">
    <source>
        <dbReference type="EMBL" id="EFN69783.1"/>
    </source>
</evidence>
<evidence type="ECO:0000313" key="3">
    <source>
        <dbReference type="Proteomes" id="UP000000311"/>
    </source>
</evidence>
<dbReference type="InParanoid" id="E2A9V6"/>
<feature type="non-terminal residue" evidence="2">
    <location>
        <position position="1"/>
    </location>
</feature>
<accession>E2A9V6</accession>
<dbReference type="Gene3D" id="3.60.10.10">
    <property type="entry name" value="Endonuclease/exonuclease/phosphatase"/>
    <property type="match status" value="1"/>
</dbReference>
<dbReference type="InterPro" id="IPR005135">
    <property type="entry name" value="Endo/exonuclease/phosphatase"/>
</dbReference>
<protein>
    <recommendedName>
        <fullName evidence="1">Endonuclease/exonuclease/phosphatase domain-containing protein</fullName>
    </recommendedName>
</protein>